<accession>A0ABQ6FRZ3</accession>
<keyword evidence="2" id="KW-1185">Reference proteome</keyword>
<organism evidence="1 2">
    <name type="scientific">Dictyobacter halimunensis</name>
    <dbReference type="NCBI Taxonomy" id="3026934"/>
    <lineage>
        <taxon>Bacteria</taxon>
        <taxon>Bacillati</taxon>
        <taxon>Chloroflexota</taxon>
        <taxon>Ktedonobacteria</taxon>
        <taxon>Ktedonobacterales</taxon>
        <taxon>Dictyobacteraceae</taxon>
        <taxon>Dictyobacter</taxon>
    </lineage>
</organism>
<protein>
    <submittedName>
        <fullName evidence="1">Uncharacterized protein</fullName>
    </submittedName>
</protein>
<proteinExistence type="predicted"/>
<dbReference type="EMBL" id="BSRI01000001">
    <property type="protein sequence ID" value="GLV55551.1"/>
    <property type="molecule type" value="Genomic_DNA"/>
</dbReference>
<gene>
    <name evidence="1" type="ORF">KDH_23950</name>
</gene>
<evidence type="ECO:0000313" key="1">
    <source>
        <dbReference type="EMBL" id="GLV55551.1"/>
    </source>
</evidence>
<evidence type="ECO:0000313" key="2">
    <source>
        <dbReference type="Proteomes" id="UP001344906"/>
    </source>
</evidence>
<comment type="caution">
    <text evidence="1">The sequence shown here is derived from an EMBL/GenBank/DDBJ whole genome shotgun (WGS) entry which is preliminary data.</text>
</comment>
<sequence length="62" mass="7038">MNFSLAVSGYKLHKKLRGGDYWLQKAREFVLENSIRPERGFFRDQMSLSGRTTLSCSAKAGP</sequence>
<name>A0ABQ6FRZ3_9CHLR</name>
<reference evidence="1 2" key="1">
    <citation type="submission" date="2023-02" db="EMBL/GenBank/DDBJ databases">
        <title>Dictyobacter halimunensis sp. nov., a new member of the class Ktedonobacteria from forest soil in a geothermal area.</title>
        <authorList>
            <person name="Rachmania M.K."/>
            <person name="Ningsih F."/>
            <person name="Sakai Y."/>
            <person name="Yabe S."/>
            <person name="Yokota A."/>
            <person name="Sjamsuridzal W."/>
        </authorList>
    </citation>
    <scope>NUCLEOTIDE SEQUENCE [LARGE SCALE GENOMIC DNA]</scope>
    <source>
        <strain evidence="1 2">S3.2.2.5</strain>
    </source>
</reference>
<dbReference type="Proteomes" id="UP001344906">
    <property type="component" value="Unassembled WGS sequence"/>
</dbReference>